<sequence length="1183" mass="127533">MPYQEDVTHLCPNCGAPSAAFEAGGLVEVVHDAGIDGLRKLFSGELLVARCEVCDDPLDAEVSVVCVSDEPRAIDLLCGRMAQDWDPEAVIARGDLAVDRPYVVHPSADSLTRSVAARMKGRLAAVNAAGTAIADHRLMEYLEDHWRQFPAETFAAAIVPAIAPVPGTTVAAVRDPNAGQADPPMFEALLRYYGSMQAQVWLALCYSWMQDQAGGESLQLDLERYVLRGYVLPGALDAFDDYADSLETDDLPFHGRYVLEATRAAAHLRAEVPVGDGREWAMALATLEFACRRDSDKVPAGFGPLRVAEQFARATVTRQDAWWAAQLLLATVMEDRVAQGSDAGAGPGRITGQEILTVQQVVEFLGFSDLDSVVNDVLAGYDAEPGFERLLEAVDAFHERGDEVDSALSFLKDMDAPLLRAGQADELERLADRLIELYPSADARAAVEIWLGSRLKLLRQPKRFLARVGSEPRPWEAELGDMRRAALLTERSNALRLAGQPDAALEVARQARAALPADAGDANKAVGDRNIGILLRETGAPDAALAIFTELTTRGTAAERLEAFHSVAVTLAMLHRVPEAIKALERALALAGGPQAHRALSLRAALANLLSPVEPARAAELVREILDPAKVVIDPDVVLPTAAALFILAGKAPELVDRDQTDAIDRSLAEVRDRAIAAGDVPVACTAANATAVLHDVLGLADNQDRWLAADRLAVELGQTPDAIVLLRLAAFAFEYDDSDGAGELLGKVPTALRRMYRDVRDLAAVSTGSEPLRYAAERLAAAALDSVLDRQSAPWSALRQVADLGRNAIGRTVARNSRSWSSDAPVPDDDRLAALAEPDRTIGVVEWIETVDVYVCVLTVILPDGQVRSRFLEAPDEDPVALAPVLPNLIRGWRRGRSGDPLEHKRWQALVAWWTRELSEELTDGDHVVVIEHPDLVGLPWHAACGGVWTCSYAAGWFALLQHTQSRPVRRLGVVRVPKYGDAEEVRDALVTSTARTEAFANSSGLEFEAAEDAPADAAAVMSLLSTVDVAKLLCHGYQDPQTNEVGIVVADAGALPLRNSIAAATEHGRRHRLDWSALQALAQAPMVIFSLACLSGVVHWSGLGERLGLFTAFGPAGSRALIAPRWEVPPAEVAPILDATLEIWLSGDLDLARALHQACTAAAETLPPRYAWALMLEGDWK</sequence>
<dbReference type="OrthoDB" id="5164532at2"/>
<dbReference type="InterPro" id="IPR011990">
    <property type="entry name" value="TPR-like_helical_dom_sf"/>
</dbReference>
<evidence type="ECO:0000313" key="3">
    <source>
        <dbReference type="Proteomes" id="UP000293342"/>
    </source>
</evidence>
<comment type="caution">
    <text evidence="2">The sequence shown here is derived from an EMBL/GenBank/DDBJ whole genome shotgun (WGS) entry which is preliminary data.</text>
</comment>
<reference evidence="2 3" key="1">
    <citation type="submission" date="2019-02" db="EMBL/GenBank/DDBJ databases">
        <title>Kribbella capetownensis sp. nov. and Kribbella speibonae sp. nov., isolated from soil.</title>
        <authorList>
            <person name="Curtis S.M."/>
            <person name="Norton I."/>
            <person name="Everest G.J."/>
            <person name="Meyers P.R."/>
        </authorList>
    </citation>
    <scope>NUCLEOTIDE SEQUENCE [LARGE SCALE GENOMIC DNA]</scope>
    <source>
        <strain evidence="2 3">YM53</strain>
    </source>
</reference>
<dbReference type="Gene3D" id="1.25.40.10">
    <property type="entry name" value="Tetratricopeptide repeat domain"/>
    <property type="match status" value="1"/>
</dbReference>
<accession>A0A4R0JPZ7</accession>
<dbReference type="InterPro" id="IPR024983">
    <property type="entry name" value="CHAT_dom"/>
</dbReference>
<organism evidence="2 3">
    <name type="scientific">Kribbella capetownensis</name>
    <dbReference type="NCBI Taxonomy" id="1572659"/>
    <lineage>
        <taxon>Bacteria</taxon>
        <taxon>Bacillati</taxon>
        <taxon>Actinomycetota</taxon>
        <taxon>Actinomycetes</taxon>
        <taxon>Propionibacteriales</taxon>
        <taxon>Kribbellaceae</taxon>
        <taxon>Kribbella</taxon>
    </lineage>
</organism>
<evidence type="ECO:0000313" key="2">
    <source>
        <dbReference type="EMBL" id="TCC48869.1"/>
    </source>
</evidence>
<dbReference type="RefSeq" id="WP_131515105.1">
    <property type="nucleotide sequence ID" value="NZ_SJKD01000004.1"/>
</dbReference>
<dbReference type="Pfam" id="PF12770">
    <property type="entry name" value="CHAT"/>
    <property type="match status" value="1"/>
</dbReference>
<gene>
    <name evidence="2" type="ORF">E0H75_20075</name>
</gene>
<keyword evidence="3" id="KW-1185">Reference proteome</keyword>
<feature type="domain" description="CHAT" evidence="1">
    <location>
        <begin position="919"/>
        <end position="1174"/>
    </location>
</feature>
<dbReference type="AlphaFoldDB" id="A0A4R0JPZ7"/>
<dbReference type="Proteomes" id="UP000293342">
    <property type="component" value="Unassembled WGS sequence"/>
</dbReference>
<protein>
    <submittedName>
        <fullName evidence="2">CHAT domain-containing protein</fullName>
    </submittedName>
</protein>
<evidence type="ECO:0000259" key="1">
    <source>
        <dbReference type="Pfam" id="PF12770"/>
    </source>
</evidence>
<dbReference type="EMBL" id="SJKD01000004">
    <property type="protein sequence ID" value="TCC48869.1"/>
    <property type="molecule type" value="Genomic_DNA"/>
</dbReference>
<name>A0A4R0JPZ7_9ACTN</name>
<proteinExistence type="predicted"/>
<dbReference type="SUPFAM" id="SSF48452">
    <property type="entry name" value="TPR-like"/>
    <property type="match status" value="1"/>
</dbReference>